<reference evidence="3" key="1">
    <citation type="submission" date="2023-10" db="EMBL/GenBank/DDBJ databases">
        <authorList>
            <person name="Chen Y."/>
            <person name="Shah S."/>
            <person name="Dougan E. K."/>
            <person name="Thang M."/>
            <person name="Chan C."/>
        </authorList>
    </citation>
    <scope>NUCLEOTIDE SEQUENCE [LARGE SCALE GENOMIC DNA]</scope>
</reference>
<gene>
    <name evidence="3" type="ORF">PCOR1329_LOCUS64718</name>
</gene>
<name>A0ABN9W7D8_9DINO</name>
<feature type="signal peptide" evidence="2">
    <location>
        <begin position="1"/>
        <end position="22"/>
    </location>
</feature>
<organism evidence="3 4">
    <name type="scientific">Prorocentrum cordatum</name>
    <dbReference type="NCBI Taxonomy" id="2364126"/>
    <lineage>
        <taxon>Eukaryota</taxon>
        <taxon>Sar</taxon>
        <taxon>Alveolata</taxon>
        <taxon>Dinophyceae</taxon>
        <taxon>Prorocentrales</taxon>
        <taxon>Prorocentraceae</taxon>
        <taxon>Prorocentrum</taxon>
    </lineage>
</organism>
<sequence length="156" mass="16825">MIHMDLRVIVFMLFLLLPKCGACDQNHKEVTDGCLARKGDPPEGLERPRLMAAARRQGPEVGQGRPVEVIHQSDVKCKAWAQRRRMRGHALPDGQERAGGVPPHEAVAHHEAAGRAAPPPGRRGTPARPLILAPRSSSSALPASRFPLPAPPPPPP</sequence>
<accession>A0ABN9W7D8</accession>
<keyword evidence="4" id="KW-1185">Reference proteome</keyword>
<feature type="chain" id="PRO_5045233531" evidence="2">
    <location>
        <begin position="23"/>
        <end position="156"/>
    </location>
</feature>
<evidence type="ECO:0000256" key="1">
    <source>
        <dbReference type="SAM" id="MobiDB-lite"/>
    </source>
</evidence>
<feature type="region of interest" description="Disordered" evidence="1">
    <location>
        <begin position="86"/>
        <end position="156"/>
    </location>
</feature>
<dbReference type="Proteomes" id="UP001189429">
    <property type="component" value="Unassembled WGS sequence"/>
</dbReference>
<feature type="compositionally biased region" description="Low complexity" evidence="1">
    <location>
        <begin position="122"/>
        <end position="147"/>
    </location>
</feature>
<keyword evidence="2" id="KW-0732">Signal</keyword>
<comment type="caution">
    <text evidence="3">The sequence shown here is derived from an EMBL/GenBank/DDBJ whole genome shotgun (WGS) entry which is preliminary data.</text>
</comment>
<feature type="non-terminal residue" evidence="3">
    <location>
        <position position="156"/>
    </location>
</feature>
<proteinExistence type="predicted"/>
<dbReference type="EMBL" id="CAUYUJ010018266">
    <property type="protein sequence ID" value="CAK0882080.1"/>
    <property type="molecule type" value="Genomic_DNA"/>
</dbReference>
<evidence type="ECO:0000313" key="4">
    <source>
        <dbReference type="Proteomes" id="UP001189429"/>
    </source>
</evidence>
<evidence type="ECO:0000313" key="3">
    <source>
        <dbReference type="EMBL" id="CAK0882080.1"/>
    </source>
</evidence>
<evidence type="ECO:0000256" key="2">
    <source>
        <dbReference type="SAM" id="SignalP"/>
    </source>
</evidence>
<protein>
    <submittedName>
        <fullName evidence="3">Uncharacterized protein</fullName>
    </submittedName>
</protein>